<feature type="transmembrane region" description="Helical" evidence="5">
    <location>
        <begin position="193"/>
        <end position="215"/>
    </location>
</feature>
<feature type="transmembrane region" description="Helical" evidence="5">
    <location>
        <begin position="30"/>
        <end position="51"/>
    </location>
</feature>
<dbReference type="WBParaSite" id="HCON_00167660-00001">
    <property type="protein sequence ID" value="HCON_00167660-00001"/>
    <property type="gene ID" value="HCON_00167660"/>
</dbReference>
<dbReference type="AlphaFoldDB" id="A0A7I4Z104"/>
<keyword evidence="6" id="KW-1185">Reference proteome</keyword>
<dbReference type="InterPro" id="IPR053286">
    <property type="entry name" value="Nematode_rcpt-like_srab"/>
</dbReference>
<comment type="subcellular location">
    <subcellularLocation>
        <location evidence="1">Membrane</location>
        <topology evidence="1">Multi-pass membrane protein</topology>
    </subcellularLocation>
</comment>
<sequence>MSELMNCTRCEICAAAANIYSSLSFVHLSLLFRLIFEPIAVLGVALLTIAVYQTRALHFNARVLLICMTSSVLLCNTGVLLETIYKLYISFVLPEDLRCEYQVFRPQYFYVLRAMEVVGGLGLSMSTLSLAAERTLATITYKTYEKHDRKWIGVLLMTVQIILCVGSAILFRPPMQYYPIVTHEMRNSKESRIFGSILFSTNILSFILFTVLYVINRRRKRILGDSQLRVLSTGFQLRENIATTRLMTPVMFVVALLMVSAQWISYFHTPDLDEQTVVTSKVLEEVVNYAPYCEFQGSLNTVLTMMLIVLLPLFHVHIKRSFLRISHLRRCFTEESTSADAVTNDKARDIYFEKLNSQWGENAQHSRVNVSSSLASQK</sequence>
<evidence type="ECO:0000256" key="5">
    <source>
        <dbReference type="SAM" id="Phobius"/>
    </source>
</evidence>
<dbReference type="Proteomes" id="UP000025227">
    <property type="component" value="Unplaced"/>
</dbReference>
<feature type="transmembrane region" description="Helical" evidence="5">
    <location>
        <begin position="63"/>
        <end position="88"/>
    </location>
</feature>
<name>A0A7I4Z104_HAECO</name>
<feature type="transmembrane region" description="Helical" evidence="5">
    <location>
        <begin position="108"/>
        <end position="131"/>
    </location>
</feature>
<keyword evidence="3 5" id="KW-1133">Transmembrane helix</keyword>
<feature type="transmembrane region" description="Helical" evidence="5">
    <location>
        <begin position="151"/>
        <end position="173"/>
    </location>
</feature>
<dbReference type="PANTHER" id="PTHR46561:SF15">
    <property type="entry name" value="G_PROTEIN_RECEP_F1_2 DOMAIN-CONTAINING PROTEIN"/>
    <property type="match status" value="1"/>
</dbReference>
<dbReference type="GO" id="GO:0016020">
    <property type="term" value="C:membrane"/>
    <property type="evidence" value="ECO:0007669"/>
    <property type="project" value="UniProtKB-SubCell"/>
</dbReference>
<feature type="transmembrane region" description="Helical" evidence="5">
    <location>
        <begin position="299"/>
        <end position="318"/>
    </location>
</feature>
<dbReference type="OMA" id="KKYMNCT"/>
<dbReference type="PANTHER" id="PTHR46561">
    <property type="entry name" value="SERPENTINE RECEPTOR, CLASS AB (CLASS A-LIKE)-RELATED"/>
    <property type="match status" value="1"/>
</dbReference>
<reference evidence="7" key="1">
    <citation type="submission" date="2020-12" db="UniProtKB">
        <authorList>
            <consortium name="WormBaseParasite"/>
        </authorList>
    </citation>
    <scope>IDENTIFICATION</scope>
    <source>
        <strain evidence="7">MHco3</strain>
    </source>
</reference>
<evidence type="ECO:0000256" key="3">
    <source>
        <dbReference type="ARBA" id="ARBA00022989"/>
    </source>
</evidence>
<proteinExistence type="predicted"/>
<evidence type="ECO:0000256" key="4">
    <source>
        <dbReference type="ARBA" id="ARBA00023136"/>
    </source>
</evidence>
<dbReference type="Pfam" id="PF10292">
    <property type="entry name" value="7TM_GPCR_Srab"/>
    <property type="match status" value="1"/>
</dbReference>
<protein>
    <submittedName>
        <fullName evidence="7">G protein-coupled receptor</fullName>
    </submittedName>
</protein>
<accession>A0A7I4Z104</accession>
<evidence type="ECO:0000313" key="7">
    <source>
        <dbReference type="WBParaSite" id="HCON_00167660-00001"/>
    </source>
</evidence>
<dbReference type="OrthoDB" id="5851392at2759"/>
<evidence type="ECO:0000256" key="1">
    <source>
        <dbReference type="ARBA" id="ARBA00004141"/>
    </source>
</evidence>
<keyword evidence="2 5" id="KW-0812">Transmembrane</keyword>
<organism evidence="6 7">
    <name type="scientific">Haemonchus contortus</name>
    <name type="common">Barber pole worm</name>
    <dbReference type="NCBI Taxonomy" id="6289"/>
    <lineage>
        <taxon>Eukaryota</taxon>
        <taxon>Metazoa</taxon>
        <taxon>Ecdysozoa</taxon>
        <taxon>Nematoda</taxon>
        <taxon>Chromadorea</taxon>
        <taxon>Rhabditida</taxon>
        <taxon>Rhabditina</taxon>
        <taxon>Rhabditomorpha</taxon>
        <taxon>Strongyloidea</taxon>
        <taxon>Trichostrongylidae</taxon>
        <taxon>Haemonchus</taxon>
    </lineage>
</organism>
<dbReference type="InterPro" id="IPR019408">
    <property type="entry name" value="7TM_GPCR_serpentine_rcpt_Srab"/>
</dbReference>
<evidence type="ECO:0000313" key="6">
    <source>
        <dbReference type="Proteomes" id="UP000025227"/>
    </source>
</evidence>
<feature type="transmembrane region" description="Helical" evidence="5">
    <location>
        <begin position="246"/>
        <end position="264"/>
    </location>
</feature>
<evidence type="ECO:0000256" key="2">
    <source>
        <dbReference type="ARBA" id="ARBA00022692"/>
    </source>
</evidence>
<keyword evidence="4 5" id="KW-0472">Membrane</keyword>